<protein>
    <submittedName>
        <fullName evidence="1">Uncharacterized protein</fullName>
    </submittedName>
</protein>
<gene>
    <name evidence="1" type="ORF">HPB50_015243</name>
</gene>
<proteinExistence type="predicted"/>
<evidence type="ECO:0000313" key="1">
    <source>
        <dbReference type="EMBL" id="KAH6928381.1"/>
    </source>
</evidence>
<name>A0ACB7S098_HYAAI</name>
<keyword evidence="2" id="KW-1185">Reference proteome</keyword>
<sequence length="213" mass="23699">MRFTLFTDPAQPTRIENSVSRDTCPDLTMARGTGAATSSRPLDETFGSDNYIAATALALTSSRRLDQVDGYDDWLAGLSADLEATTRSIDTTPTNPDTRSILRALIHPSGTKIQRQQQLHVLAHSFRDSPDGLVQELKTRYIPKGASPQFAEWSRRRITIQEVRCVLEDIRKNSAPGVDHIRYATIRNPNGADLPLLVSTFNEHWRNGTLPQA</sequence>
<accession>A0ACB7S098</accession>
<evidence type="ECO:0000313" key="2">
    <source>
        <dbReference type="Proteomes" id="UP000821845"/>
    </source>
</evidence>
<organism evidence="1 2">
    <name type="scientific">Hyalomma asiaticum</name>
    <name type="common">Tick</name>
    <dbReference type="NCBI Taxonomy" id="266040"/>
    <lineage>
        <taxon>Eukaryota</taxon>
        <taxon>Metazoa</taxon>
        <taxon>Ecdysozoa</taxon>
        <taxon>Arthropoda</taxon>
        <taxon>Chelicerata</taxon>
        <taxon>Arachnida</taxon>
        <taxon>Acari</taxon>
        <taxon>Parasitiformes</taxon>
        <taxon>Ixodida</taxon>
        <taxon>Ixodoidea</taxon>
        <taxon>Ixodidae</taxon>
        <taxon>Hyalomminae</taxon>
        <taxon>Hyalomma</taxon>
    </lineage>
</organism>
<reference evidence="1" key="1">
    <citation type="submission" date="2020-05" db="EMBL/GenBank/DDBJ databases">
        <title>Large-scale comparative analyses of tick genomes elucidate their genetic diversity and vector capacities.</title>
        <authorList>
            <person name="Jia N."/>
            <person name="Wang J."/>
            <person name="Shi W."/>
            <person name="Du L."/>
            <person name="Sun Y."/>
            <person name="Zhan W."/>
            <person name="Jiang J."/>
            <person name="Wang Q."/>
            <person name="Zhang B."/>
            <person name="Ji P."/>
            <person name="Sakyi L.B."/>
            <person name="Cui X."/>
            <person name="Yuan T."/>
            <person name="Jiang B."/>
            <person name="Yang W."/>
            <person name="Lam T.T.-Y."/>
            <person name="Chang Q."/>
            <person name="Ding S."/>
            <person name="Wang X."/>
            <person name="Zhu J."/>
            <person name="Ruan X."/>
            <person name="Zhao L."/>
            <person name="Wei J."/>
            <person name="Que T."/>
            <person name="Du C."/>
            <person name="Cheng J."/>
            <person name="Dai P."/>
            <person name="Han X."/>
            <person name="Huang E."/>
            <person name="Gao Y."/>
            <person name="Liu J."/>
            <person name="Shao H."/>
            <person name="Ye R."/>
            <person name="Li L."/>
            <person name="Wei W."/>
            <person name="Wang X."/>
            <person name="Wang C."/>
            <person name="Yang T."/>
            <person name="Huo Q."/>
            <person name="Li W."/>
            <person name="Guo W."/>
            <person name="Chen H."/>
            <person name="Zhou L."/>
            <person name="Ni X."/>
            <person name="Tian J."/>
            <person name="Zhou Y."/>
            <person name="Sheng Y."/>
            <person name="Liu T."/>
            <person name="Pan Y."/>
            <person name="Xia L."/>
            <person name="Li J."/>
            <person name="Zhao F."/>
            <person name="Cao W."/>
        </authorList>
    </citation>
    <scope>NUCLEOTIDE SEQUENCE</scope>
    <source>
        <strain evidence="1">Hyas-2018</strain>
    </source>
</reference>
<dbReference type="Proteomes" id="UP000821845">
    <property type="component" value="Chromosome 6"/>
</dbReference>
<dbReference type="EMBL" id="CM023486">
    <property type="protein sequence ID" value="KAH6928381.1"/>
    <property type="molecule type" value="Genomic_DNA"/>
</dbReference>
<comment type="caution">
    <text evidence="1">The sequence shown here is derived from an EMBL/GenBank/DDBJ whole genome shotgun (WGS) entry which is preliminary data.</text>
</comment>